<evidence type="ECO:0000256" key="1">
    <source>
        <dbReference type="SAM" id="MobiDB-lite"/>
    </source>
</evidence>
<dbReference type="Proteomes" id="UP001209257">
    <property type="component" value="Unassembled WGS sequence"/>
</dbReference>
<feature type="compositionally biased region" description="Basic and acidic residues" evidence="1">
    <location>
        <begin position="222"/>
        <end position="233"/>
    </location>
</feature>
<evidence type="ECO:0000313" key="3">
    <source>
        <dbReference type="Proteomes" id="UP001209257"/>
    </source>
</evidence>
<gene>
    <name evidence="2" type="ORF">OCL06_12400</name>
</gene>
<organism evidence="2 3">
    <name type="scientific">Alteromonas salexigens</name>
    <dbReference type="NCBI Taxonomy" id="2982530"/>
    <lineage>
        <taxon>Bacteria</taxon>
        <taxon>Pseudomonadati</taxon>
        <taxon>Pseudomonadota</taxon>
        <taxon>Gammaproteobacteria</taxon>
        <taxon>Alteromonadales</taxon>
        <taxon>Alteromonadaceae</taxon>
        <taxon>Alteromonas/Salinimonas group</taxon>
        <taxon>Alteromonas</taxon>
    </lineage>
</organism>
<sequence length="242" mass="26916">MKKWLILAALVGSNQWATASEVGLLERFEQKLDNNVAAVKTQQSLPQSLQKKACRLLLSQPKRAFLRNELSQQVGFTIDSSVSYFSGAIENIKLWRDDGWQYCSGQVEFDNYQDNLAGLAVRAAWAMSDEVSEDQLSSLLKLSLRNSSTSADAVVLIAFLAPTAQQFSYLQKNLVKEQVSLDVSRLAAAKLYIKQQDYGTAITILSDCTTVECRRLKLSAETEKERQDAHEATDLGSYFSGS</sequence>
<reference evidence="3" key="1">
    <citation type="submission" date="2023-07" db="EMBL/GenBank/DDBJ databases">
        <title>Study on multiphase classification of strain Alteromonas salexigens isolated from the Yellow Sea.</title>
        <authorList>
            <person name="Sun L."/>
        </authorList>
    </citation>
    <scope>NUCLEOTIDE SEQUENCE [LARGE SCALE GENOMIC DNA]</scope>
    <source>
        <strain evidence="3">ASW11-19</strain>
    </source>
</reference>
<evidence type="ECO:0000313" key="2">
    <source>
        <dbReference type="EMBL" id="MCU7555388.1"/>
    </source>
</evidence>
<protein>
    <submittedName>
        <fullName evidence="2">Uncharacterized protein</fullName>
    </submittedName>
</protein>
<dbReference type="RefSeq" id="WP_262995019.1">
    <property type="nucleotide sequence ID" value="NZ_JAOTJC010000011.1"/>
</dbReference>
<keyword evidence="3" id="KW-1185">Reference proteome</keyword>
<dbReference type="EMBL" id="JAOTJC010000011">
    <property type="protein sequence ID" value="MCU7555388.1"/>
    <property type="molecule type" value="Genomic_DNA"/>
</dbReference>
<accession>A0ABT2VSI0</accession>
<comment type="caution">
    <text evidence="2">The sequence shown here is derived from an EMBL/GenBank/DDBJ whole genome shotgun (WGS) entry which is preliminary data.</text>
</comment>
<feature type="region of interest" description="Disordered" evidence="1">
    <location>
        <begin position="222"/>
        <end position="242"/>
    </location>
</feature>
<proteinExistence type="predicted"/>
<name>A0ABT2VSI0_9ALTE</name>